<protein>
    <submittedName>
        <fullName evidence="2">Uncharacterized protein</fullName>
    </submittedName>
</protein>
<name>A0ABN8NGE5_9CNID</name>
<keyword evidence="1" id="KW-0732">Signal</keyword>
<accession>A0ABN8NGE5</accession>
<evidence type="ECO:0000313" key="3">
    <source>
        <dbReference type="Proteomes" id="UP001159405"/>
    </source>
</evidence>
<gene>
    <name evidence="2" type="ORF">PLOB_00009992</name>
</gene>
<dbReference type="Proteomes" id="UP001159405">
    <property type="component" value="Unassembled WGS sequence"/>
</dbReference>
<comment type="caution">
    <text evidence="2">The sequence shown here is derived from an EMBL/GenBank/DDBJ whole genome shotgun (WGS) entry which is preliminary data.</text>
</comment>
<feature type="chain" id="PRO_5045626616" evidence="1">
    <location>
        <begin position="21"/>
        <end position="77"/>
    </location>
</feature>
<feature type="signal peptide" evidence="1">
    <location>
        <begin position="1"/>
        <end position="20"/>
    </location>
</feature>
<evidence type="ECO:0000313" key="2">
    <source>
        <dbReference type="EMBL" id="CAH3047008.1"/>
    </source>
</evidence>
<keyword evidence="3" id="KW-1185">Reference proteome</keyword>
<proteinExistence type="predicted"/>
<reference evidence="2 3" key="1">
    <citation type="submission" date="2022-05" db="EMBL/GenBank/DDBJ databases">
        <authorList>
            <consortium name="Genoscope - CEA"/>
            <person name="William W."/>
        </authorList>
    </citation>
    <scope>NUCLEOTIDE SEQUENCE [LARGE SCALE GENOMIC DNA]</scope>
</reference>
<dbReference type="EMBL" id="CALNXK010000015">
    <property type="protein sequence ID" value="CAH3047008.1"/>
    <property type="molecule type" value="Genomic_DNA"/>
</dbReference>
<evidence type="ECO:0000256" key="1">
    <source>
        <dbReference type="SAM" id="SignalP"/>
    </source>
</evidence>
<feature type="non-terminal residue" evidence="2">
    <location>
        <position position="77"/>
    </location>
</feature>
<sequence>MARLLLLLFFVAFMGFTAQAFLFGKRSLPDNEQRIDTRNAILHKLFGKGENVNKYEAGALNWKDEDIPDFMSEEGNY</sequence>
<organism evidence="2 3">
    <name type="scientific">Porites lobata</name>
    <dbReference type="NCBI Taxonomy" id="104759"/>
    <lineage>
        <taxon>Eukaryota</taxon>
        <taxon>Metazoa</taxon>
        <taxon>Cnidaria</taxon>
        <taxon>Anthozoa</taxon>
        <taxon>Hexacorallia</taxon>
        <taxon>Scleractinia</taxon>
        <taxon>Fungiina</taxon>
        <taxon>Poritidae</taxon>
        <taxon>Porites</taxon>
    </lineage>
</organism>